<organism evidence="2 3">
    <name type="scientific">Hypholoma sublateritium (strain FD-334 SS-4)</name>
    <dbReference type="NCBI Taxonomy" id="945553"/>
    <lineage>
        <taxon>Eukaryota</taxon>
        <taxon>Fungi</taxon>
        <taxon>Dikarya</taxon>
        <taxon>Basidiomycota</taxon>
        <taxon>Agaricomycotina</taxon>
        <taxon>Agaricomycetes</taxon>
        <taxon>Agaricomycetidae</taxon>
        <taxon>Agaricales</taxon>
        <taxon>Agaricineae</taxon>
        <taxon>Strophariaceae</taxon>
        <taxon>Hypholoma</taxon>
    </lineage>
</organism>
<evidence type="ECO:0000313" key="3">
    <source>
        <dbReference type="Proteomes" id="UP000054270"/>
    </source>
</evidence>
<dbReference type="OrthoDB" id="3041984at2759"/>
<accession>A0A0D2KN22</accession>
<keyword evidence="3" id="KW-1185">Reference proteome</keyword>
<dbReference type="Proteomes" id="UP000054270">
    <property type="component" value="Unassembled WGS sequence"/>
</dbReference>
<name>A0A0D2KN22_HYPSF</name>
<protein>
    <submittedName>
        <fullName evidence="2">Uncharacterized protein</fullName>
    </submittedName>
</protein>
<dbReference type="AlphaFoldDB" id="A0A0D2KN22"/>
<proteinExistence type="predicted"/>
<dbReference type="OMA" id="FIYEYPI"/>
<feature type="transmembrane region" description="Helical" evidence="1">
    <location>
        <begin position="49"/>
        <end position="73"/>
    </location>
</feature>
<evidence type="ECO:0000313" key="2">
    <source>
        <dbReference type="EMBL" id="KJA16017.1"/>
    </source>
</evidence>
<gene>
    <name evidence="2" type="ORF">HYPSUDRAFT_148417</name>
</gene>
<keyword evidence="1" id="KW-1133">Transmembrane helix</keyword>
<keyword evidence="1" id="KW-0812">Transmembrane</keyword>
<reference evidence="3" key="1">
    <citation type="submission" date="2014-04" db="EMBL/GenBank/DDBJ databases">
        <title>Evolutionary Origins and Diversification of the Mycorrhizal Mutualists.</title>
        <authorList>
            <consortium name="DOE Joint Genome Institute"/>
            <consortium name="Mycorrhizal Genomics Consortium"/>
            <person name="Kohler A."/>
            <person name="Kuo A."/>
            <person name="Nagy L.G."/>
            <person name="Floudas D."/>
            <person name="Copeland A."/>
            <person name="Barry K.W."/>
            <person name="Cichocki N."/>
            <person name="Veneault-Fourrey C."/>
            <person name="LaButti K."/>
            <person name="Lindquist E.A."/>
            <person name="Lipzen A."/>
            <person name="Lundell T."/>
            <person name="Morin E."/>
            <person name="Murat C."/>
            <person name="Riley R."/>
            <person name="Ohm R."/>
            <person name="Sun H."/>
            <person name="Tunlid A."/>
            <person name="Henrissat B."/>
            <person name="Grigoriev I.V."/>
            <person name="Hibbett D.S."/>
            <person name="Martin F."/>
        </authorList>
    </citation>
    <scope>NUCLEOTIDE SEQUENCE [LARGE SCALE GENOMIC DNA]</scope>
    <source>
        <strain evidence="3">FD-334 SS-4</strain>
    </source>
</reference>
<dbReference type="EMBL" id="KN817630">
    <property type="protein sequence ID" value="KJA16017.1"/>
    <property type="molecule type" value="Genomic_DNA"/>
</dbReference>
<keyword evidence="1" id="KW-0472">Membrane</keyword>
<evidence type="ECO:0000256" key="1">
    <source>
        <dbReference type="SAM" id="Phobius"/>
    </source>
</evidence>
<feature type="transmembrane region" description="Helical" evidence="1">
    <location>
        <begin position="12"/>
        <end position="29"/>
    </location>
</feature>
<sequence length="105" mass="12148">MLVALPFIYEYPIKVQLSILLFFLVISYVNRRARIAVGSLAGAYLGFKILAPVMGWTFFLFKAVAWFGFYIYFFQKAVRYAITSFDYILGDGLESLIRELDKHGR</sequence>